<feature type="signal peptide" evidence="4">
    <location>
        <begin position="1"/>
        <end position="29"/>
    </location>
</feature>
<proteinExistence type="predicted"/>
<name>A0A139AK57_GONPJ</name>
<dbReference type="EMBL" id="KQ965748">
    <property type="protein sequence ID" value="KXS17159.1"/>
    <property type="molecule type" value="Genomic_DNA"/>
</dbReference>
<protein>
    <recommendedName>
        <fullName evidence="2">alpha-galactosidase</fullName>
        <ecNumber evidence="2">3.2.1.22</ecNumber>
    </recommendedName>
</protein>
<dbReference type="InterPro" id="IPR004352">
    <property type="entry name" value="GH114_TIM-barrel"/>
</dbReference>
<dbReference type="PANTHER" id="PTHR35273">
    <property type="entry name" value="ALPHA-1,4 POLYGALACTOSAMINIDASE, PUTATIVE (AFU_ORTHOLOGUE AFUA_3G07890)-RELATED"/>
    <property type="match status" value="1"/>
</dbReference>
<dbReference type="Gene3D" id="3.20.20.70">
    <property type="entry name" value="Aldolase class I"/>
    <property type="match status" value="1"/>
</dbReference>
<evidence type="ECO:0000256" key="1">
    <source>
        <dbReference type="ARBA" id="ARBA00001255"/>
    </source>
</evidence>
<evidence type="ECO:0000256" key="2">
    <source>
        <dbReference type="ARBA" id="ARBA00012755"/>
    </source>
</evidence>
<evidence type="ECO:0000313" key="7">
    <source>
        <dbReference type="Proteomes" id="UP000070544"/>
    </source>
</evidence>
<dbReference type="OMA" id="QHICRTT"/>
<dbReference type="SUPFAM" id="SSF51445">
    <property type="entry name" value="(Trans)glycosidases"/>
    <property type="match status" value="1"/>
</dbReference>
<accession>A0A139AK57</accession>
<dbReference type="Pfam" id="PF03537">
    <property type="entry name" value="Glyco_hydro_114"/>
    <property type="match status" value="1"/>
</dbReference>
<evidence type="ECO:0000256" key="4">
    <source>
        <dbReference type="SAM" id="SignalP"/>
    </source>
</evidence>
<keyword evidence="6" id="KW-0378">Hydrolase</keyword>
<dbReference type="STRING" id="1344416.A0A139AK57"/>
<dbReference type="OrthoDB" id="2108802at2759"/>
<organism evidence="6 7">
    <name type="scientific">Gonapodya prolifera (strain JEL478)</name>
    <name type="common">Monoblepharis prolifera</name>
    <dbReference type="NCBI Taxonomy" id="1344416"/>
    <lineage>
        <taxon>Eukaryota</taxon>
        <taxon>Fungi</taxon>
        <taxon>Fungi incertae sedis</taxon>
        <taxon>Chytridiomycota</taxon>
        <taxon>Chytridiomycota incertae sedis</taxon>
        <taxon>Monoblepharidomycetes</taxon>
        <taxon>Monoblepharidales</taxon>
        <taxon>Gonapodyaceae</taxon>
        <taxon>Gonapodya</taxon>
    </lineage>
</organism>
<dbReference type="Proteomes" id="UP000070544">
    <property type="component" value="Unassembled WGS sequence"/>
</dbReference>
<sequence>MKRPSLFPLTPVPFIASLLLLLLLPIALGHPNPLQPASPLVSIPPGTSFQIQLSGDVDTSLPARVYELDLFDTPRETISYLKSRGSIVICYFSAGSFEDWREDACAFPNHVKGKKLDDWPGECWLDVRDTNALGPIMRARLLLAKSKGCDGVDPDNMDAFSNKASKTGFPISSSDQLTYNRLIADTAHSLSLLVALKNCQDLARDLLPWFDFLVTEECVQYRECEQGTVFVRAGKANFNIEYKGSLQHICRTTNALNIDAQKKHIDLDARRELCKTYGDIGGGSGARGSAGAGASGPANGTDGAGAGGGRGIGDVIGKILFGRQME</sequence>
<evidence type="ECO:0000313" key="6">
    <source>
        <dbReference type="EMBL" id="KXS17159.1"/>
    </source>
</evidence>
<evidence type="ECO:0000259" key="5">
    <source>
        <dbReference type="Pfam" id="PF03537"/>
    </source>
</evidence>
<evidence type="ECO:0000256" key="3">
    <source>
        <dbReference type="SAM" id="MobiDB-lite"/>
    </source>
</evidence>
<dbReference type="InterPro" id="IPR017853">
    <property type="entry name" value="GH"/>
</dbReference>
<dbReference type="GO" id="GO:0004557">
    <property type="term" value="F:alpha-galactosidase activity"/>
    <property type="evidence" value="ECO:0007669"/>
    <property type="project" value="UniProtKB-EC"/>
</dbReference>
<feature type="chain" id="PRO_5007296238" description="alpha-galactosidase" evidence="4">
    <location>
        <begin position="30"/>
        <end position="326"/>
    </location>
</feature>
<comment type="catalytic activity">
    <reaction evidence="1">
        <text>Hydrolysis of terminal, non-reducing alpha-D-galactose residues in alpha-D-galactosides, including galactose oligosaccharides, galactomannans and galactolipids.</text>
        <dbReference type="EC" id="3.2.1.22"/>
    </reaction>
</comment>
<feature type="domain" description="Glycoside-hydrolase family GH114 TIM-barrel" evidence="5">
    <location>
        <begin position="48"/>
        <end position="268"/>
    </location>
</feature>
<reference evidence="6 7" key="1">
    <citation type="journal article" date="2015" name="Genome Biol. Evol.">
        <title>Phylogenomic analyses indicate that early fungi evolved digesting cell walls of algal ancestors of land plants.</title>
        <authorList>
            <person name="Chang Y."/>
            <person name="Wang S."/>
            <person name="Sekimoto S."/>
            <person name="Aerts A.L."/>
            <person name="Choi C."/>
            <person name="Clum A."/>
            <person name="LaButti K.M."/>
            <person name="Lindquist E.A."/>
            <person name="Yee Ngan C."/>
            <person name="Ohm R.A."/>
            <person name="Salamov A.A."/>
            <person name="Grigoriev I.V."/>
            <person name="Spatafora J.W."/>
            <person name="Berbee M.L."/>
        </authorList>
    </citation>
    <scope>NUCLEOTIDE SEQUENCE [LARGE SCALE GENOMIC DNA]</scope>
    <source>
        <strain evidence="6 7">JEL478</strain>
    </source>
</reference>
<gene>
    <name evidence="6" type="ORF">M427DRAFT_54815</name>
</gene>
<dbReference type="PANTHER" id="PTHR35273:SF2">
    <property type="entry name" value="ALPHA-GALACTOSIDASE"/>
    <property type="match status" value="1"/>
</dbReference>
<dbReference type="AlphaFoldDB" id="A0A139AK57"/>
<feature type="region of interest" description="Disordered" evidence="3">
    <location>
        <begin position="288"/>
        <end position="307"/>
    </location>
</feature>
<dbReference type="EC" id="3.2.1.22" evidence="2"/>
<keyword evidence="4" id="KW-0732">Signal</keyword>
<keyword evidence="7" id="KW-1185">Reference proteome</keyword>
<dbReference type="InterPro" id="IPR013785">
    <property type="entry name" value="Aldolase_TIM"/>
</dbReference>